<sequence length="627" mass="72042">MDALDVVEDVVLRGLLPESPSQRHEREMRTQHNQLVPIARFPPEILAHIFVRCVPTSIDTLRNDLSWLNVTRVSSQWRKVALACPEFWSTPIFSHPKWTPVMLARSKMAALVVRVDLEKDQANSPEPILLENASRLGTLDIRAPQHQLTMFLANLEQADAAHRLQDIRVVNTETNDFWELWDLDLQERAWLPRNLFRRKEVLENVEDRKIGSQPGIRLHLERCAFPWDSVWYSHLTHLHLEDISPGQRPKMKAFLTILAGCRNLETLTIIRSLPFPSGPFAIEQPRLPRLPRLTLLTIKENPSSLFYLLGCLIVPPSTIIHTSSAIHRLYNPQLAKELTDTIYEDIIPMFSEDLSPDSYDTVRIGYRKGFTYSLHHSARSEWSRNLRIEAAHWGHPEALRLTESVRDNLDFSHITTLHLDDMPLMSVKYPAHAAAFLPLSLWDIMGRKLPHVHTLHLHKSFPGAWLEFMLAQAMLLIGVSARLSCFNAQTSSSRGLPFRGPDGVVTHACPELRRLVLHEIDLGASWDSDSGSFKPRWGEVFCAFLWARRQGNAPIWQLELDECTNVSAHDLAHFKHLADVVYNGKLRTKDRPTDKEDDFLRSRSISAFSRMFWYFLGKTEERPEGET</sequence>
<evidence type="ECO:0000313" key="2">
    <source>
        <dbReference type="Proteomes" id="UP001218218"/>
    </source>
</evidence>
<dbReference type="AlphaFoldDB" id="A0AAD6ZQK0"/>
<evidence type="ECO:0008006" key="3">
    <source>
        <dbReference type="Google" id="ProtNLM"/>
    </source>
</evidence>
<dbReference type="Proteomes" id="UP001218218">
    <property type="component" value="Unassembled WGS sequence"/>
</dbReference>
<accession>A0AAD6ZQK0</accession>
<name>A0AAD6ZQK0_9AGAR</name>
<dbReference type="Gene3D" id="1.20.1280.50">
    <property type="match status" value="1"/>
</dbReference>
<proteinExistence type="predicted"/>
<organism evidence="1 2">
    <name type="scientific">Mycena albidolilacea</name>
    <dbReference type="NCBI Taxonomy" id="1033008"/>
    <lineage>
        <taxon>Eukaryota</taxon>
        <taxon>Fungi</taxon>
        <taxon>Dikarya</taxon>
        <taxon>Basidiomycota</taxon>
        <taxon>Agaricomycotina</taxon>
        <taxon>Agaricomycetes</taxon>
        <taxon>Agaricomycetidae</taxon>
        <taxon>Agaricales</taxon>
        <taxon>Marasmiineae</taxon>
        <taxon>Mycenaceae</taxon>
        <taxon>Mycena</taxon>
    </lineage>
</organism>
<dbReference type="EMBL" id="JARIHO010000033">
    <property type="protein sequence ID" value="KAJ7334279.1"/>
    <property type="molecule type" value="Genomic_DNA"/>
</dbReference>
<keyword evidence="2" id="KW-1185">Reference proteome</keyword>
<comment type="caution">
    <text evidence="1">The sequence shown here is derived from an EMBL/GenBank/DDBJ whole genome shotgun (WGS) entry which is preliminary data.</text>
</comment>
<reference evidence="1" key="1">
    <citation type="submission" date="2023-03" db="EMBL/GenBank/DDBJ databases">
        <title>Massive genome expansion in bonnet fungi (Mycena s.s.) driven by repeated elements and novel gene families across ecological guilds.</title>
        <authorList>
            <consortium name="Lawrence Berkeley National Laboratory"/>
            <person name="Harder C.B."/>
            <person name="Miyauchi S."/>
            <person name="Viragh M."/>
            <person name="Kuo A."/>
            <person name="Thoen E."/>
            <person name="Andreopoulos B."/>
            <person name="Lu D."/>
            <person name="Skrede I."/>
            <person name="Drula E."/>
            <person name="Henrissat B."/>
            <person name="Morin E."/>
            <person name="Kohler A."/>
            <person name="Barry K."/>
            <person name="LaButti K."/>
            <person name="Morin E."/>
            <person name="Salamov A."/>
            <person name="Lipzen A."/>
            <person name="Mereny Z."/>
            <person name="Hegedus B."/>
            <person name="Baldrian P."/>
            <person name="Stursova M."/>
            <person name="Weitz H."/>
            <person name="Taylor A."/>
            <person name="Grigoriev I.V."/>
            <person name="Nagy L.G."/>
            <person name="Martin F."/>
            <person name="Kauserud H."/>
        </authorList>
    </citation>
    <scope>NUCLEOTIDE SEQUENCE</scope>
    <source>
        <strain evidence="1">CBHHK002</strain>
    </source>
</reference>
<gene>
    <name evidence="1" type="ORF">DFH08DRAFT_303444</name>
</gene>
<evidence type="ECO:0000313" key="1">
    <source>
        <dbReference type="EMBL" id="KAJ7334279.1"/>
    </source>
</evidence>
<protein>
    <recommendedName>
        <fullName evidence="3">F-box domain-containing protein</fullName>
    </recommendedName>
</protein>